<evidence type="ECO:0000259" key="1">
    <source>
        <dbReference type="Pfam" id="PF13336"/>
    </source>
</evidence>
<dbReference type="InterPro" id="IPR026888">
    <property type="entry name" value="AcetylCoA_hyd_C"/>
</dbReference>
<sequence length="409" mass="45127">MRVINTEQLKSILANLPSNPRIIASGNFSTPRTLLAIADEVIPEFKLHMLNAHGHGIPDREGITYETAFVGPAMRNHPRLEYIPSRLSLLPVLIRNFYRPDVVFIHTSQQRFDTVSLGTEVNILPRAIETARAHGGLVIAQSNKQMPYTYGDSQIYDSEIDYLVEVDEPLQEKPATQITDVQAEIGSRIAALVEDHSTLQLGIGGVPDAVLLALKERKGLRIWTEMFSDGVLELSKAGTLDDEVLITASFIFGSQELYQWLDLNKKVRMLRTERTNDPSQIARQAKMTSINSALEVDLFDQANASHVRGTIYSGFGGSTDFIVGALHSRGGQSFVALPSWHPKADVSTILPRLQANVTHFQHSFVVTEQGVAACFGHSQNDQALNIIKNAAHPSVREELTAKAAEFGLI</sequence>
<dbReference type="InterPro" id="IPR037171">
    <property type="entry name" value="NagB/RpiA_transferase-like"/>
</dbReference>
<dbReference type="GO" id="GO:0006083">
    <property type="term" value="P:acetate metabolic process"/>
    <property type="evidence" value="ECO:0007669"/>
    <property type="project" value="InterPro"/>
</dbReference>
<accession>A0A094PVS7</accession>
<feature type="domain" description="Acetyl-CoA hydrolase/transferase C-terminal" evidence="1">
    <location>
        <begin position="253"/>
        <end position="403"/>
    </location>
</feature>
<dbReference type="EMBL" id="JNSK01000101">
    <property type="protein sequence ID" value="KGA15252.1"/>
    <property type="molecule type" value="Genomic_DNA"/>
</dbReference>
<dbReference type="Gene3D" id="3.40.1080.20">
    <property type="entry name" value="Acetyl-CoA hydrolase/transferase C-terminal domain"/>
    <property type="match status" value="1"/>
</dbReference>
<dbReference type="InterPro" id="IPR038460">
    <property type="entry name" value="AcetylCoA_hyd_C_sf"/>
</dbReference>
<comment type="caution">
    <text evidence="2">The sequence shown here is derived from an EMBL/GenBank/DDBJ whole genome shotgun (WGS) entry which is preliminary data.</text>
</comment>
<dbReference type="Gene3D" id="3.40.1080.10">
    <property type="entry name" value="Glutaconate Coenzyme A-transferase"/>
    <property type="match status" value="1"/>
</dbReference>
<dbReference type="GO" id="GO:0008775">
    <property type="term" value="F:acetate CoA-transferase activity"/>
    <property type="evidence" value="ECO:0007669"/>
    <property type="project" value="InterPro"/>
</dbReference>
<protein>
    <recommendedName>
        <fullName evidence="1">Acetyl-CoA hydrolase/transferase C-terminal domain-containing protein</fullName>
    </recommendedName>
</protein>
<gene>
    <name evidence="2" type="ORF">GM50_17665</name>
</gene>
<name>A0A094PVS7_9ZZZZ</name>
<evidence type="ECO:0000313" key="2">
    <source>
        <dbReference type="EMBL" id="KGA15252.1"/>
    </source>
</evidence>
<proteinExistence type="predicted"/>
<dbReference type="InterPro" id="IPR046433">
    <property type="entry name" value="ActCoA_hydro"/>
</dbReference>
<reference evidence="2" key="1">
    <citation type="submission" date="2014-05" db="EMBL/GenBank/DDBJ databases">
        <title>Key roles for freshwater Actinobacteria revealed by deep metagenomic sequencing.</title>
        <authorList>
            <person name="Ghai R."/>
            <person name="Mizuno C.M."/>
            <person name="Picazo A."/>
            <person name="Camacho A."/>
            <person name="Rodriguez-Valera F."/>
        </authorList>
    </citation>
    <scope>NUCLEOTIDE SEQUENCE</scope>
</reference>
<dbReference type="PANTHER" id="PTHR21432">
    <property type="entry name" value="ACETYL-COA HYDROLASE-RELATED"/>
    <property type="match status" value="1"/>
</dbReference>
<dbReference type="PANTHER" id="PTHR21432:SF20">
    <property type="entry name" value="ACETYL-COA HYDROLASE"/>
    <property type="match status" value="1"/>
</dbReference>
<dbReference type="AlphaFoldDB" id="A0A094PVS7"/>
<dbReference type="SUPFAM" id="SSF100950">
    <property type="entry name" value="NagB/RpiA/CoA transferase-like"/>
    <property type="match status" value="2"/>
</dbReference>
<organism evidence="2">
    <name type="scientific">freshwater metagenome</name>
    <dbReference type="NCBI Taxonomy" id="449393"/>
    <lineage>
        <taxon>unclassified sequences</taxon>
        <taxon>metagenomes</taxon>
        <taxon>ecological metagenomes</taxon>
    </lineage>
</organism>
<dbReference type="Pfam" id="PF13336">
    <property type="entry name" value="AcetylCoA_hyd_C"/>
    <property type="match status" value="1"/>
</dbReference>
<dbReference type="Gene3D" id="3.30.750.70">
    <property type="entry name" value="4-hydroxybutyrate coenzyme like domains"/>
    <property type="match status" value="1"/>
</dbReference>